<dbReference type="RefSeq" id="WP_084434497.1">
    <property type="nucleotide sequence ID" value="NZ_FWXV01000017.1"/>
</dbReference>
<organism evidence="1 2">
    <name type="scientific">Kibdelosporangium aridum</name>
    <dbReference type="NCBI Taxonomy" id="2030"/>
    <lineage>
        <taxon>Bacteria</taxon>
        <taxon>Bacillati</taxon>
        <taxon>Actinomycetota</taxon>
        <taxon>Actinomycetes</taxon>
        <taxon>Pseudonocardiales</taxon>
        <taxon>Pseudonocardiaceae</taxon>
        <taxon>Kibdelosporangium</taxon>
    </lineage>
</organism>
<evidence type="ECO:0000313" key="1">
    <source>
        <dbReference type="EMBL" id="SMD26843.1"/>
    </source>
</evidence>
<evidence type="ECO:0000313" key="2">
    <source>
        <dbReference type="Proteomes" id="UP000192674"/>
    </source>
</evidence>
<dbReference type="AlphaFoldDB" id="A0A1W2FYA7"/>
<protein>
    <recommendedName>
        <fullName evidence="3">DUF4034 domain-containing protein</fullName>
    </recommendedName>
</protein>
<proteinExistence type="predicted"/>
<gene>
    <name evidence="1" type="ORF">SAMN05661093_10430</name>
</gene>
<dbReference type="Proteomes" id="UP000192674">
    <property type="component" value="Unassembled WGS sequence"/>
</dbReference>
<accession>A0A1W2FYA7</accession>
<sequence>MGLFGKKKAQLPRREVIWGHCYDDDLLDAAEAELLEGKLNAAVTVLVDSRENAEARSLRLGRLGHRLVGSADEIAELAAQHRDPELMLLAGDAYIGEAWAIRGSGWASSVGEDRAKMFLTTLEKARGPLEAAAEMLPADATPWAQMVTMGMGLGLDRSEQDAFWAETVKRAPTLYPAHWTRLQVLAEKWYGSHEEMSQFAITTVNNAPHGDPVTAMIVVAYFEVFIQAKARAEREVRKPNLRAMAEGVFKKSYQNIQAASNRWMQAEKPHPRAFEAHNYFAAACGLAGDGDRAFMHLFGMRDRLMSRPWNLFADEPEEEYQSMVQKYWRADLTQGL</sequence>
<name>A0A1W2FYA7_KIBAR</name>
<dbReference type="OrthoDB" id="3284019at2"/>
<evidence type="ECO:0008006" key="3">
    <source>
        <dbReference type="Google" id="ProtNLM"/>
    </source>
</evidence>
<reference evidence="1 2" key="1">
    <citation type="submission" date="2017-04" db="EMBL/GenBank/DDBJ databases">
        <authorList>
            <person name="Afonso C.L."/>
            <person name="Miller P.J."/>
            <person name="Scott M.A."/>
            <person name="Spackman E."/>
            <person name="Goraichik I."/>
            <person name="Dimitrov K.M."/>
            <person name="Suarez D.L."/>
            <person name="Swayne D.E."/>
        </authorList>
    </citation>
    <scope>NUCLEOTIDE SEQUENCE [LARGE SCALE GENOMIC DNA]</scope>
    <source>
        <strain evidence="1 2">DSM 43828</strain>
    </source>
</reference>
<dbReference type="EMBL" id="FWXV01000017">
    <property type="protein sequence ID" value="SMD26843.1"/>
    <property type="molecule type" value="Genomic_DNA"/>
</dbReference>
<keyword evidence="2" id="KW-1185">Reference proteome</keyword>